<evidence type="ECO:0000313" key="2">
    <source>
        <dbReference type="EMBL" id="ACY12840.1"/>
    </source>
</evidence>
<gene>
    <name evidence="2" type="ordered locus">Hoch_0199</name>
</gene>
<name>D0LHH8_HALO1</name>
<reference evidence="2 3" key="1">
    <citation type="journal article" date="2010" name="Stand. Genomic Sci.">
        <title>Complete genome sequence of Haliangium ochraceum type strain (SMP-2).</title>
        <authorList>
            <consortium name="US DOE Joint Genome Institute (JGI-PGF)"/>
            <person name="Ivanova N."/>
            <person name="Daum C."/>
            <person name="Lang E."/>
            <person name="Abt B."/>
            <person name="Kopitz M."/>
            <person name="Saunders E."/>
            <person name="Lapidus A."/>
            <person name="Lucas S."/>
            <person name="Glavina Del Rio T."/>
            <person name="Nolan M."/>
            <person name="Tice H."/>
            <person name="Copeland A."/>
            <person name="Cheng J.F."/>
            <person name="Chen F."/>
            <person name="Bruce D."/>
            <person name="Goodwin L."/>
            <person name="Pitluck S."/>
            <person name="Mavromatis K."/>
            <person name="Pati A."/>
            <person name="Mikhailova N."/>
            <person name="Chen A."/>
            <person name="Palaniappan K."/>
            <person name="Land M."/>
            <person name="Hauser L."/>
            <person name="Chang Y.J."/>
            <person name="Jeffries C.D."/>
            <person name="Detter J.C."/>
            <person name="Brettin T."/>
            <person name="Rohde M."/>
            <person name="Goker M."/>
            <person name="Bristow J."/>
            <person name="Markowitz V."/>
            <person name="Eisen J.A."/>
            <person name="Hugenholtz P."/>
            <person name="Kyrpides N.C."/>
            <person name="Klenk H.P."/>
        </authorList>
    </citation>
    <scope>NUCLEOTIDE SEQUENCE [LARGE SCALE GENOMIC DNA]</scope>
    <source>
        <strain evidence="3">DSM 14365 / CIP 107738 / JCM 11303 / AJ 13395 / SMP-2</strain>
    </source>
</reference>
<evidence type="ECO:0000256" key="1">
    <source>
        <dbReference type="SAM" id="MobiDB-lite"/>
    </source>
</evidence>
<dbReference type="EMBL" id="CP001804">
    <property type="protein sequence ID" value="ACY12840.1"/>
    <property type="molecule type" value="Genomic_DNA"/>
</dbReference>
<accession>D0LHH8</accession>
<evidence type="ECO:0008006" key="4">
    <source>
        <dbReference type="Google" id="ProtNLM"/>
    </source>
</evidence>
<proteinExistence type="predicted"/>
<keyword evidence="3" id="KW-1185">Reference proteome</keyword>
<sequence length="209" mass="23002">MLAGVPALSAAALSFGRWYSRRTRRRFQRVPLTTTRSFDERAVGRLVGDVRAIERALRAPLSGRPCVYYWVELSVYEGRFRRRLCGEERGRSFALDDGHGSALLDPADAELVIGERSRYCDGLGADAAEVQAFLARHACECPPPLRASLVAVEMVLEPGARVAVIGRGVRESDPDPRAARGYRDSGERVVLSSTPREPVRVSDDPACCE</sequence>
<dbReference type="HOGENOM" id="CLU_1313974_0_0_7"/>
<evidence type="ECO:0000313" key="3">
    <source>
        <dbReference type="Proteomes" id="UP000001880"/>
    </source>
</evidence>
<feature type="compositionally biased region" description="Basic and acidic residues" evidence="1">
    <location>
        <begin position="168"/>
        <end position="187"/>
    </location>
</feature>
<feature type="region of interest" description="Disordered" evidence="1">
    <location>
        <begin position="168"/>
        <end position="209"/>
    </location>
</feature>
<dbReference type="AlphaFoldDB" id="D0LHH8"/>
<organism evidence="2 3">
    <name type="scientific">Haliangium ochraceum (strain DSM 14365 / JCM 11303 / SMP-2)</name>
    <dbReference type="NCBI Taxonomy" id="502025"/>
    <lineage>
        <taxon>Bacteria</taxon>
        <taxon>Pseudomonadati</taxon>
        <taxon>Myxococcota</taxon>
        <taxon>Polyangia</taxon>
        <taxon>Haliangiales</taxon>
        <taxon>Kofleriaceae</taxon>
        <taxon>Haliangium</taxon>
    </lineage>
</organism>
<dbReference type="KEGG" id="hoh:Hoch_0199"/>
<dbReference type="OrthoDB" id="5478917at2"/>
<dbReference type="STRING" id="502025.Hoch_0199"/>
<protein>
    <recommendedName>
        <fullName evidence="4">RING-type E3 ubiquitin transferase</fullName>
    </recommendedName>
</protein>
<dbReference type="Proteomes" id="UP000001880">
    <property type="component" value="Chromosome"/>
</dbReference>